<organism evidence="3 4">
    <name type="scientific">Ophiobolus disseminans</name>
    <dbReference type="NCBI Taxonomy" id="1469910"/>
    <lineage>
        <taxon>Eukaryota</taxon>
        <taxon>Fungi</taxon>
        <taxon>Dikarya</taxon>
        <taxon>Ascomycota</taxon>
        <taxon>Pezizomycotina</taxon>
        <taxon>Dothideomycetes</taxon>
        <taxon>Pleosporomycetidae</taxon>
        <taxon>Pleosporales</taxon>
        <taxon>Pleosporineae</taxon>
        <taxon>Phaeosphaeriaceae</taxon>
        <taxon>Ophiobolus</taxon>
    </lineage>
</organism>
<evidence type="ECO:0000313" key="4">
    <source>
        <dbReference type="Proteomes" id="UP000799424"/>
    </source>
</evidence>
<keyword evidence="1" id="KW-0732">Signal</keyword>
<dbReference type="InterPro" id="IPR015202">
    <property type="entry name" value="GO-like_E_set"/>
</dbReference>
<dbReference type="InterPro" id="IPR014756">
    <property type="entry name" value="Ig_E-set"/>
</dbReference>
<sequence length="805" mass="86365">MACSGNATEMCGGPNRLTLWKFYTGNEPTGSVSATLASSSVVPVATGLPTGFTYKGCYVDGPGFRIMNYQQPDNQAMTIASCAKICVDAGYSIAAMEYSYQCFCDNVVRMGGKLATSESECSTTCAGNPDQICGGPARMSIWSSQTTLKIIEVPKPVQNFTDWKYQGCITDGGEGAKVFPWKLSNATGNSPEWCLNRCKEYGYMAAGLEYGEECYCGDVEGIEKQNAQTVTETECNTPCPGNPEAICGQGNRLTWYKWTGTPIYVWQYPKGIAAGRYEFLVGGPIIPLIAQPGVNGKITLLEKHGTGAPNTTGAYELDPSIGGDIFHAFRELTGIKTDIFCAAGLTMPDRAGRQINIGGWSLDSTFGVRIYWPDGSPGVNGTNQWQEDMNVVKLQQGRWYPTGLIMANGSILVVGGQDGSNGKPVPNMEILPKVGPVYEAQYLRDTDPFNLYPYLVVMPSGGIFIQYYNEARILNEVSLDTVKILPNAPGSVNDPTGGRTYPLEGTQVLLPQYYPYTAPLEVLICGGAARAPRWGLDNCVSIEPDAANAQWTIERMPSRRVISCMATLPDGTFLILNGAETGEAGFGLAKSPNLNAVLYDSRKPKHQRMSIMANTTIARMYHSEAVVMDDGRVLVSGSDPQDAEFPQEYRYEVFLPPYLLSGAPKPAFTIAQKDWVWEADYAFTLTATSGGAIKVSLLGSESSTHGSSMGARILFPQVSCAGTACTVKAPKGPYVAPVGWYRMFVMDGAGNPSQAAWVRIGGDPGSLGNWPNAPAFEPLPGMGPVGGASARLALSNATVASNFTA</sequence>
<dbReference type="InterPro" id="IPR011043">
    <property type="entry name" value="Gal_Oxase/kelch_b-propeller"/>
</dbReference>
<dbReference type="SMART" id="SM00321">
    <property type="entry name" value="WSC"/>
    <property type="match status" value="2"/>
</dbReference>
<dbReference type="PANTHER" id="PTHR32208">
    <property type="entry name" value="SECRETED PROTEIN-RELATED"/>
    <property type="match status" value="1"/>
</dbReference>
<dbReference type="InterPro" id="IPR009880">
    <property type="entry name" value="Glyoxal_oxidase_N"/>
</dbReference>
<dbReference type="Gene3D" id="2.60.40.10">
    <property type="entry name" value="Immunoglobulins"/>
    <property type="match status" value="1"/>
</dbReference>
<keyword evidence="4" id="KW-1185">Reference proteome</keyword>
<dbReference type="PANTHER" id="PTHR32208:SF105">
    <property type="entry name" value="COPPER RADICAL OXIDASE"/>
    <property type="match status" value="1"/>
</dbReference>
<dbReference type="Pfam" id="PF01822">
    <property type="entry name" value="WSC"/>
    <property type="match status" value="2"/>
</dbReference>
<dbReference type="Proteomes" id="UP000799424">
    <property type="component" value="Unassembled WGS sequence"/>
</dbReference>
<dbReference type="SUPFAM" id="SSF50965">
    <property type="entry name" value="Galactose oxidase, central domain"/>
    <property type="match status" value="1"/>
</dbReference>
<name>A0A6A7AJM0_9PLEO</name>
<dbReference type="OrthoDB" id="2019572at2759"/>
<evidence type="ECO:0000313" key="3">
    <source>
        <dbReference type="EMBL" id="KAF2833416.1"/>
    </source>
</evidence>
<feature type="domain" description="WSC" evidence="2">
    <location>
        <begin position="51"/>
        <end position="145"/>
    </location>
</feature>
<dbReference type="InterPro" id="IPR002889">
    <property type="entry name" value="WSC_carb-bd"/>
</dbReference>
<dbReference type="Pfam" id="PF07250">
    <property type="entry name" value="Glyoxal_oxid_N"/>
    <property type="match status" value="1"/>
</dbReference>
<evidence type="ECO:0000256" key="1">
    <source>
        <dbReference type="ARBA" id="ARBA00022729"/>
    </source>
</evidence>
<dbReference type="Gene3D" id="2.130.10.80">
    <property type="entry name" value="Galactose oxidase/kelch, beta-propeller"/>
    <property type="match status" value="1"/>
</dbReference>
<dbReference type="EMBL" id="MU006216">
    <property type="protein sequence ID" value="KAF2833416.1"/>
    <property type="molecule type" value="Genomic_DNA"/>
</dbReference>
<dbReference type="SUPFAM" id="SSF81296">
    <property type="entry name" value="E set domains"/>
    <property type="match status" value="1"/>
</dbReference>
<accession>A0A6A7AJM0</accession>
<proteinExistence type="predicted"/>
<dbReference type="Pfam" id="PF09118">
    <property type="entry name" value="GO-like_E_set"/>
    <property type="match status" value="1"/>
</dbReference>
<feature type="domain" description="WSC" evidence="2">
    <location>
        <begin position="162"/>
        <end position="259"/>
    </location>
</feature>
<reference evidence="3" key="1">
    <citation type="journal article" date="2020" name="Stud. Mycol.">
        <title>101 Dothideomycetes genomes: a test case for predicting lifestyles and emergence of pathogens.</title>
        <authorList>
            <person name="Haridas S."/>
            <person name="Albert R."/>
            <person name="Binder M."/>
            <person name="Bloem J."/>
            <person name="Labutti K."/>
            <person name="Salamov A."/>
            <person name="Andreopoulos B."/>
            <person name="Baker S."/>
            <person name="Barry K."/>
            <person name="Bills G."/>
            <person name="Bluhm B."/>
            <person name="Cannon C."/>
            <person name="Castanera R."/>
            <person name="Culley D."/>
            <person name="Daum C."/>
            <person name="Ezra D."/>
            <person name="Gonzalez J."/>
            <person name="Henrissat B."/>
            <person name="Kuo A."/>
            <person name="Liang C."/>
            <person name="Lipzen A."/>
            <person name="Lutzoni F."/>
            <person name="Magnuson J."/>
            <person name="Mondo S."/>
            <person name="Nolan M."/>
            <person name="Ohm R."/>
            <person name="Pangilinan J."/>
            <person name="Park H.-J."/>
            <person name="Ramirez L."/>
            <person name="Alfaro M."/>
            <person name="Sun H."/>
            <person name="Tritt A."/>
            <person name="Yoshinaga Y."/>
            <person name="Zwiers L.-H."/>
            <person name="Turgeon B."/>
            <person name="Goodwin S."/>
            <person name="Spatafora J."/>
            <person name="Crous P."/>
            <person name="Grigoriev I."/>
        </authorList>
    </citation>
    <scope>NUCLEOTIDE SEQUENCE</scope>
    <source>
        <strain evidence="3">CBS 113818</strain>
    </source>
</reference>
<dbReference type="InterPro" id="IPR013783">
    <property type="entry name" value="Ig-like_fold"/>
</dbReference>
<dbReference type="PROSITE" id="PS51212">
    <property type="entry name" value="WSC"/>
    <property type="match status" value="2"/>
</dbReference>
<dbReference type="InterPro" id="IPR037293">
    <property type="entry name" value="Gal_Oxidase_central_sf"/>
</dbReference>
<evidence type="ECO:0000259" key="2">
    <source>
        <dbReference type="PROSITE" id="PS51212"/>
    </source>
</evidence>
<dbReference type="CDD" id="cd02851">
    <property type="entry name" value="E_set_GO_C"/>
    <property type="match status" value="1"/>
</dbReference>
<dbReference type="AlphaFoldDB" id="A0A6A7AJM0"/>
<gene>
    <name evidence="3" type="ORF">CC86DRAFT_365326</name>
</gene>
<protein>
    <submittedName>
        <fullName evidence="3">Galactose oxidase</fullName>
    </submittedName>
</protein>